<dbReference type="OrthoDB" id="3996837at2759"/>
<dbReference type="GeneID" id="30181768"/>
<feature type="domain" description="DNA replication checkpoint mediator MRC1" evidence="2">
    <location>
        <begin position="854"/>
        <end position="998"/>
    </location>
</feature>
<feature type="region of interest" description="Disordered" evidence="1">
    <location>
        <begin position="32"/>
        <end position="252"/>
    </location>
</feature>
<feature type="compositionally biased region" description="Acidic residues" evidence="1">
    <location>
        <begin position="41"/>
        <end position="58"/>
    </location>
</feature>
<feature type="region of interest" description="Disordered" evidence="1">
    <location>
        <begin position="840"/>
        <end position="899"/>
    </location>
</feature>
<feature type="compositionally biased region" description="Acidic residues" evidence="1">
    <location>
        <begin position="163"/>
        <end position="174"/>
    </location>
</feature>
<feature type="compositionally biased region" description="Basic and acidic residues" evidence="1">
    <location>
        <begin position="59"/>
        <end position="69"/>
    </location>
</feature>
<evidence type="ECO:0000313" key="3">
    <source>
        <dbReference type="EMBL" id="ODQ48739.1"/>
    </source>
</evidence>
<evidence type="ECO:0000313" key="4">
    <source>
        <dbReference type="Proteomes" id="UP000094455"/>
    </source>
</evidence>
<gene>
    <name evidence="3" type="ORF">PICMEDRAFT_9265</name>
</gene>
<evidence type="ECO:0000256" key="1">
    <source>
        <dbReference type="SAM" id="MobiDB-lite"/>
    </source>
</evidence>
<evidence type="ECO:0000259" key="2">
    <source>
        <dbReference type="Pfam" id="PF09444"/>
    </source>
</evidence>
<dbReference type="InterPro" id="IPR018564">
    <property type="entry name" value="Repl_chkpnt_MRC1_dom"/>
</dbReference>
<dbReference type="RefSeq" id="XP_019019852.1">
    <property type="nucleotide sequence ID" value="XM_019165081.1"/>
</dbReference>
<feature type="compositionally biased region" description="Acidic residues" evidence="1">
    <location>
        <begin position="233"/>
        <end position="247"/>
    </location>
</feature>
<feature type="region of interest" description="Disordered" evidence="1">
    <location>
        <begin position="355"/>
        <end position="387"/>
    </location>
</feature>
<dbReference type="Pfam" id="PF09444">
    <property type="entry name" value="MRC1"/>
    <property type="match status" value="1"/>
</dbReference>
<proteinExistence type="predicted"/>
<feature type="region of interest" description="Disordered" evidence="1">
    <location>
        <begin position="740"/>
        <end position="825"/>
    </location>
</feature>
<feature type="compositionally biased region" description="Low complexity" evidence="1">
    <location>
        <begin position="80"/>
        <end position="89"/>
    </location>
</feature>
<feature type="compositionally biased region" description="Low complexity" evidence="1">
    <location>
        <begin position="740"/>
        <end position="749"/>
    </location>
</feature>
<dbReference type="STRING" id="763406.A0A1E3NRP5"/>
<feature type="compositionally biased region" description="Polar residues" evidence="1">
    <location>
        <begin position="90"/>
        <end position="99"/>
    </location>
</feature>
<feature type="compositionally biased region" description="Basic and acidic residues" evidence="1">
    <location>
        <begin position="757"/>
        <end position="778"/>
    </location>
</feature>
<reference evidence="3 4" key="1">
    <citation type="journal article" date="2016" name="Proc. Natl. Acad. Sci. U.S.A.">
        <title>Comparative genomics of biotechnologically important yeasts.</title>
        <authorList>
            <person name="Riley R."/>
            <person name="Haridas S."/>
            <person name="Wolfe K.H."/>
            <person name="Lopes M.R."/>
            <person name="Hittinger C.T."/>
            <person name="Goeker M."/>
            <person name="Salamov A.A."/>
            <person name="Wisecaver J.H."/>
            <person name="Long T.M."/>
            <person name="Calvey C.H."/>
            <person name="Aerts A.L."/>
            <person name="Barry K.W."/>
            <person name="Choi C."/>
            <person name="Clum A."/>
            <person name="Coughlan A.Y."/>
            <person name="Deshpande S."/>
            <person name="Douglass A.P."/>
            <person name="Hanson S.J."/>
            <person name="Klenk H.-P."/>
            <person name="LaButti K.M."/>
            <person name="Lapidus A."/>
            <person name="Lindquist E.A."/>
            <person name="Lipzen A.M."/>
            <person name="Meier-Kolthoff J.P."/>
            <person name="Ohm R.A."/>
            <person name="Otillar R.P."/>
            <person name="Pangilinan J.L."/>
            <person name="Peng Y."/>
            <person name="Rokas A."/>
            <person name="Rosa C.A."/>
            <person name="Scheuner C."/>
            <person name="Sibirny A.A."/>
            <person name="Slot J.C."/>
            <person name="Stielow J.B."/>
            <person name="Sun H."/>
            <person name="Kurtzman C.P."/>
            <person name="Blackwell M."/>
            <person name="Grigoriev I.V."/>
            <person name="Jeffries T.W."/>
        </authorList>
    </citation>
    <scope>NUCLEOTIDE SEQUENCE [LARGE SCALE GENOMIC DNA]</scope>
    <source>
        <strain evidence="3 4">NRRL Y-2026</strain>
    </source>
</reference>
<dbReference type="Proteomes" id="UP000094455">
    <property type="component" value="Unassembled WGS sequence"/>
</dbReference>
<feature type="compositionally biased region" description="Basic and acidic residues" evidence="1">
    <location>
        <begin position="840"/>
        <end position="854"/>
    </location>
</feature>
<dbReference type="AlphaFoldDB" id="A0A1E3NRP5"/>
<name>A0A1E3NRP5_9ASCO</name>
<accession>A0A1E3NRP5</accession>
<feature type="compositionally biased region" description="Low complexity" evidence="1">
    <location>
        <begin position="100"/>
        <end position="111"/>
    </location>
</feature>
<dbReference type="EMBL" id="KV454001">
    <property type="protein sequence ID" value="ODQ48739.1"/>
    <property type="molecule type" value="Genomic_DNA"/>
</dbReference>
<feature type="region of interest" description="Disordered" evidence="1">
    <location>
        <begin position="504"/>
        <end position="578"/>
    </location>
</feature>
<feature type="compositionally biased region" description="Acidic residues" evidence="1">
    <location>
        <begin position="779"/>
        <end position="789"/>
    </location>
</feature>
<feature type="region of interest" description="Disordered" evidence="1">
    <location>
        <begin position="403"/>
        <end position="427"/>
    </location>
</feature>
<feature type="compositionally biased region" description="Basic and acidic residues" evidence="1">
    <location>
        <begin position="413"/>
        <end position="425"/>
    </location>
</feature>
<feature type="compositionally biased region" description="Acidic residues" evidence="1">
    <location>
        <begin position="813"/>
        <end position="824"/>
    </location>
</feature>
<sequence length="1234" mass="139383">MDAFVSLEENQEHAPKTMGLVSAVTRASEAADRVLSTQVVEPDESKEEDAEEDDDSDAYELHQSKRLAEQFDMVDEEPPAANSGSSASSMDTGSYFQTAVQRVRQRIQQRQQLKEQQDLKQSAPAGPIEELAQTQALANADFAPTQAILTEPSPKFETRATGAEEDDDDDDDDDIVRPKQKHKVPAPLSEDDEQSADEVTHPSAELPSELPPQPVAEAAAPNFLASLFVAENQSDENDDADAPSEDELSSKIANYHNMSKEQRFLARKLERSKLRAAEALSQNPRKETYLTGGKQTLFKSGQRKGLIEKNKSDILKKQELLRQNELLKRSIAKDPVIEPTKFSKNKLLDTLKVGFDSESDDGNEAQSSNNNSEHVKTPPTSPQKEDRKTFVANIVRAKSSSTDKVVDLGSASDSDHADDIYHDGDDGIEGDISINKKTKMLDVKLFFSKKKKKRLEKRKKETLTERIRKFNAKQLKGKISNLTDDASGKEADLTDETLAKMLLDEQMKNSKSRAKQLKEEKQSHRQKHLLRKGEFPSHDDDPEFSDYSSNYEVSSDDSAHYDSGIDSPPKETKEVSTEMNEINDDAIPLTQNIQQSGEFQLTQTDALQKFNLSFTQLFDNSSAEQTDDRLTTLEKFQKMRDENNGIPLEQTQETNDSTAEHSRLLNETSFLTKQLQKEEMGDIFYNDVQTDVKSEIHHSAHLKDILDSQNLVLETQVDSLSMSTQQMDAPLDKISTHAVSVSMSAQVSSTPQPEEPLVARHDTENDTKSHSRESIKDTVDEEDDDDDDEKINRGRKSKVKNDMDNNSAAKEEIENEIENEEETEEMRLKRVEMIRVAKKKERELRRQREKEFKSKGLGQMMENEAVESDDEYHGTGGVDGDLSDEENSEDEKLIDDANNVHIDENELRRIQLEKDLKEDQEKVSKTYKDVKTHKLAERRAKDGVYAVDLSDDDDADENDQLYRWREFIKKRKLKERKEFLEKNKMNIAEDDPKKPFFDAMAVNLPSHVSIYKDSFLNSPSVADSIEEDINDQSNNILANDYGDENPPSKKRKLKSKNYSFENDDDIRFSSFKDQEFERSREDVLSGADEDDDFDGAKELKRLKKKTSVYLHRKLRASKIPPPRAAVVDDDQSELESLSLLSSKSSSITASFKKATEKKVKISANTGNIIREVNVTTSSKAVTNSRAAVTKLASAESLNSERSIKRIVKGSGVDRLDKMLARSRKLGIKKLTKGH</sequence>
<organism evidence="3 4">
    <name type="scientific">Pichia membranifaciens NRRL Y-2026</name>
    <dbReference type="NCBI Taxonomy" id="763406"/>
    <lineage>
        <taxon>Eukaryota</taxon>
        <taxon>Fungi</taxon>
        <taxon>Dikarya</taxon>
        <taxon>Ascomycota</taxon>
        <taxon>Saccharomycotina</taxon>
        <taxon>Pichiomycetes</taxon>
        <taxon>Pichiales</taxon>
        <taxon>Pichiaceae</taxon>
        <taxon>Pichia</taxon>
    </lineage>
</organism>
<protein>
    <recommendedName>
        <fullName evidence="2">DNA replication checkpoint mediator MRC1 domain-containing protein</fullName>
    </recommendedName>
</protein>
<keyword evidence="4" id="KW-1185">Reference proteome</keyword>